<accession>A0ABS3CED7</accession>
<name>A0ABS3CED7_9BACT</name>
<reference evidence="4 5" key="1">
    <citation type="submission" date="2021-03" db="EMBL/GenBank/DDBJ databases">
        <title>novel species isolated from a fishpond in China.</title>
        <authorList>
            <person name="Lu H."/>
            <person name="Cai Z."/>
        </authorList>
    </citation>
    <scope>NUCLEOTIDE SEQUENCE [LARGE SCALE GENOMIC DNA]</scope>
    <source>
        <strain evidence="4 5">YJ13C</strain>
    </source>
</reference>
<evidence type="ECO:0000313" key="4">
    <source>
        <dbReference type="EMBL" id="MBN7814874.1"/>
    </source>
</evidence>
<feature type="compositionally biased region" description="Polar residues" evidence="2">
    <location>
        <begin position="701"/>
        <end position="717"/>
    </location>
</feature>
<evidence type="ECO:0000256" key="1">
    <source>
        <dbReference type="ARBA" id="ARBA00022729"/>
    </source>
</evidence>
<protein>
    <submittedName>
        <fullName evidence="4">Lamin tail domain-containing protein</fullName>
    </submittedName>
</protein>
<dbReference type="Pfam" id="PF00932">
    <property type="entry name" value="LTD"/>
    <property type="match status" value="1"/>
</dbReference>
<feature type="region of interest" description="Disordered" evidence="2">
    <location>
        <begin position="701"/>
        <end position="726"/>
    </location>
</feature>
<dbReference type="SUPFAM" id="SSF74853">
    <property type="entry name" value="Lamin A/C globular tail domain"/>
    <property type="match status" value="1"/>
</dbReference>
<feature type="domain" description="LTD" evidence="3">
    <location>
        <begin position="300"/>
        <end position="409"/>
    </location>
</feature>
<sequence length="839" mass="94090">MKSLFFFGFSCLWTLLLVSVFFNSKVYSQSQTFEENFNIQNLPEEFLPGWYGNELRATSARIFQALGKGRNESKGLAVQPISTFDGEVVVKLSPSVYSDPKVVFWASSIRNGSGNRPAVVLYAWSESLEGAYGEAVLLDQETGFPNEDREFRKFELAIPESFKKLDTVYLKFYVNYGPGSGSCARWVLDDFEFGDIESDSTPPSILNVLGYDEDQVLVHFSEPVDPIFSVIQLNYKLETLEPVDAQLVSDSTVLLTFSEDLLPQKNYRIEVSQIPDLAGNFMEPSNFEFQFFDPTEISFKDLVINEIMPAPKPDLDLPNVEYVELYHVGDYAVRLEGLIYGNSRNEVVLDEFWLEPGEYLLLVPESQIELMKGFGNVLPIKNWPTLLNSGDRIFLKDSKGKLIDQLFYNTATWGGSEFSGGGFSLEVSNPFITCEQTSFLKSSIDPLRGTPGRENSIFDLSTEIIPPVLEAAYFLDSVSIVLEFSQPVRSVQDAFEIEIPDLVIDSVFQLLPSSIQINLNVPATPSLIYELSLDQLADCYGSLVEVMNPIKIVLPENGVEGDVVINELLFNPQTGRPKFVEIFNKSEKYIGLSSLVLGNFDDEGNPDQFKVFSNSSRVLPPKSYLALTTDTLKLKADFPKSSGNHFIQIPSLPSYPISGGTVVLATEEKEILETFTYNEKLHHPLLRDPKGVSLERISADSPSDLSFNWQSASSSEDYGTPGKRNSQDFENEMATNLIQIEPEVFDPEGSNGKTFTTISYELDQTGWVGSFEIYDISGRLIYSLDRNVILGPKGIYTWEGTDEVGRKVRPGYYILLVELFDLEGEVIRIKKTIVVATRF</sequence>
<dbReference type="Gene3D" id="2.60.40.4070">
    <property type="match status" value="1"/>
</dbReference>
<organism evidence="4 5">
    <name type="scientific">Algoriphagus pacificus</name>
    <dbReference type="NCBI Taxonomy" id="2811234"/>
    <lineage>
        <taxon>Bacteria</taxon>
        <taxon>Pseudomonadati</taxon>
        <taxon>Bacteroidota</taxon>
        <taxon>Cytophagia</taxon>
        <taxon>Cytophagales</taxon>
        <taxon>Cyclobacteriaceae</taxon>
        <taxon>Algoriphagus</taxon>
    </lineage>
</organism>
<dbReference type="Proteomes" id="UP000664480">
    <property type="component" value="Unassembled WGS sequence"/>
</dbReference>
<proteinExistence type="predicted"/>
<evidence type="ECO:0000259" key="3">
    <source>
        <dbReference type="Pfam" id="PF00932"/>
    </source>
</evidence>
<dbReference type="EMBL" id="JAFKCU010000001">
    <property type="protein sequence ID" value="MBN7814874.1"/>
    <property type="molecule type" value="Genomic_DNA"/>
</dbReference>
<keyword evidence="1" id="KW-0732">Signal</keyword>
<gene>
    <name evidence="4" type="ORF">J0A69_05505</name>
</gene>
<dbReference type="InterPro" id="IPR036415">
    <property type="entry name" value="Lamin_tail_dom_sf"/>
</dbReference>
<evidence type="ECO:0000256" key="2">
    <source>
        <dbReference type="SAM" id="MobiDB-lite"/>
    </source>
</evidence>
<keyword evidence="5" id="KW-1185">Reference proteome</keyword>
<dbReference type="Gene3D" id="2.60.40.1220">
    <property type="match status" value="1"/>
</dbReference>
<dbReference type="InterPro" id="IPR001322">
    <property type="entry name" value="Lamin_tail_dom"/>
</dbReference>
<dbReference type="RefSeq" id="WP_206585496.1">
    <property type="nucleotide sequence ID" value="NZ_JAFKCU010000001.1"/>
</dbReference>
<comment type="caution">
    <text evidence="4">The sequence shown here is derived from an EMBL/GenBank/DDBJ whole genome shotgun (WGS) entry which is preliminary data.</text>
</comment>
<dbReference type="InterPro" id="IPR014755">
    <property type="entry name" value="Cu-Rt/internalin_Ig-like"/>
</dbReference>
<evidence type="ECO:0000313" key="5">
    <source>
        <dbReference type="Proteomes" id="UP000664480"/>
    </source>
</evidence>